<dbReference type="NCBIfam" id="TIGR03303">
    <property type="entry name" value="OM_YaeT"/>
    <property type="match status" value="1"/>
</dbReference>
<dbReference type="GO" id="GO:0051205">
    <property type="term" value="P:protein insertion into membrane"/>
    <property type="evidence" value="ECO:0007669"/>
    <property type="project" value="UniProtKB-UniRule"/>
</dbReference>
<dbReference type="GO" id="GO:1990063">
    <property type="term" value="C:Bam protein complex"/>
    <property type="evidence" value="ECO:0007669"/>
    <property type="project" value="TreeGrafter"/>
</dbReference>
<gene>
    <name evidence="8" type="primary">bamA</name>
    <name evidence="11" type="ORF">UN63_16425</name>
</gene>
<evidence type="ECO:0000256" key="7">
    <source>
        <dbReference type="ARBA" id="ARBA00023237"/>
    </source>
</evidence>
<dbReference type="PIRSF" id="PIRSF006076">
    <property type="entry name" value="OM_assembly_OMP85"/>
    <property type="match status" value="1"/>
</dbReference>
<evidence type="ECO:0000256" key="9">
    <source>
        <dbReference type="NCBIfam" id="TIGR03303"/>
    </source>
</evidence>
<dbReference type="FunFam" id="3.10.20.310:FF:000001">
    <property type="entry name" value="Outer membrane protein assembly factor BamA"/>
    <property type="match status" value="1"/>
</dbReference>
<keyword evidence="2 8" id="KW-1134">Transmembrane beta strand</keyword>
<dbReference type="HAMAP" id="MF_01430">
    <property type="entry name" value="OM_assembly_BamA"/>
    <property type="match status" value="1"/>
</dbReference>
<comment type="subcellular location">
    <subcellularLocation>
        <location evidence="8">Cell outer membrane</location>
    </subcellularLocation>
    <subcellularLocation>
        <location evidence="1">Membrane</location>
    </subcellularLocation>
</comment>
<dbReference type="InterPro" id="IPR000184">
    <property type="entry name" value="Bac_surfAg_D15"/>
</dbReference>
<reference evidence="12" key="1">
    <citation type="submission" date="2016-11" db="EMBL/GenBank/DDBJ databases">
        <authorList>
            <person name="Sisinthy S."/>
            <person name="Ara S."/>
            <person name="Gundlapally S.R."/>
        </authorList>
    </citation>
    <scope>NUCLEOTIDE SEQUENCE [LARGE SCALE GENOMIC DNA]</scope>
    <source>
        <strain evidence="12">V1-41</strain>
    </source>
</reference>
<dbReference type="PANTHER" id="PTHR12815">
    <property type="entry name" value="SORTING AND ASSEMBLY MACHINERY SAMM50 PROTEIN FAMILY MEMBER"/>
    <property type="match status" value="1"/>
</dbReference>
<dbReference type="Gene3D" id="3.10.20.310">
    <property type="entry name" value="membrane protein fhac"/>
    <property type="match status" value="5"/>
</dbReference>
<comment type="function">
    <text evidence="8">Part of the outer membrane protein assembly complex, which is involved in assembly and insertion of beta-barrel proteins into the outer membrane.</text>
</comment>
<proteinExistence type="inferred from homology"/>
<dbReference type="Proteomes" id="UP000242231">
    <property type="component" value="Unassembled WGS sequence"/>
</dbReference>
<evidence type="ECO:0000256" key="8">
    <source>
        <dbReference type="HAMAP-Rule" id="MF_01430"/>
    </source>
</evidence>
<comment type="caution">
    <text evidence="11">The sequence shown here is derived from an EMBL/GenBank/DDBJ whole genome shotgun (WGS) entry which is preliminary data.</text>
</comment>
<sequence precursor="true">MSAKERSAKERSVKERSVKNTLVASCLLGASMLAHAQGGISPFVVQDIQVKGLQRVTLGATLLSLPVRVGEEVDATRLAEAIKSLYASGNFEDVQLLRDNGVLVVQVTERPTIAGISFSGNKEIKEEQLKQSLEGAGVRIGEPLDRTTLSSLEQGLEDFYYGVGKYSAQVKAVLTPLPRNRVDLKFEFVEGPAAEIKQINIVGNKAFSEAQLLDQLQLSDSVPWWNFMADQRYQKQKLAGDIETLRSYYRDRGYLKAEVTSTQVSMSPDKEGVYITLNVSEGERYTVSGVNLRGNLIDRQSELEALVPLRAGDLYSAADVAHMEEVLSRFLGRFGYAYPKISTFPQIDETSKKVELVVNIDPGNRVYVRRINFGGNVITKDEVLRREMRQMEGARLSSEDVEQSRTRLNRLGFFETVEVETRRIPGEDDQVDLDVNVKEQPAGSINFGIGFGTDSGFSIQAGLQQDNFLGTGNRVGINSQMNDYSKDVSLEYTDPYFTVDGVSLGGRVYYRQFEAGDANLADYDSTIYGLRALSGFPIDEDNSLNFSTGFEHNTLGKPSEGNSYDQLNRFWDLHGDNVSANDEISFNTFDVTAGWTRNTLNRGYFPTAGNRQNLSLKVTVPGSDLQYYKTSFDDAHYLPLDREHNWVLAGKFRASYGDGYGDATNGSHGLPFFENYYAGGFNTLRGFKSNSVGPRAVYNDGTDTAPKYRGDDSTIGGNALVAASAELIVPTPFAGEDLQRSLRTSVFVDVGTVWNTNYSADYAGNCDSSCDLIYDFGDPSNLRASAGLSMQWLSPLGPLVFSLAAPLKEVEGDRTEVFNFNIGRTF</sequence>
<keyword evidence="12" id="KW-1185">Reference proteome</keyword>
<keyword evidence="6 8" id="KW-0472">Membrane</keyword>
<organism evidence="11 12">
    <name type="scientific">Oceanisphaera arctica</name>
    <dbReference type="NCBI Taxonomy" id="641510"/>
    <lineage>
        <taxon>Bacteria</taxon>
        <taxon>Pseudomonadati</taxon>
        <taxon>Pseudomonadota</taxon>
        <taxon>Gammaproteobacteria</taxon>
        <taxon>Aeromonadales</taxon>
        <taxon>Aeromonadaceae</taxon>
        <taxon>Oceanisphaera</taxon>
    </lineage>
</organism>
<dbReference type="GO" id="GO:0043165">
    <property type="term" value="P:Gram-negative-bacterium-type cell outer membrane assembly"/>
    <property type="evidence" value="ECO:0007669"/>
    <property type="project" value="UniProtKB-UniRule"/>
</dbReference>
<evidence type="ECO:0000259" key="10">
    <source>
        <dbReference type="PROSITE" id="PS51779"/>
    </source>
</evidence>
<feature type="chain" id="PRO_5015206811" description="Outer membrane protein assembly factor BamA" evidence="8">
    <location>
        <begin position="37"/>
        <end position="826"/>
    </location>
</feature>
<feature type="domain" description="POTRA" evidence="10">
    <location>
        <begin position="43"/>
        <end position="110"/>
    </location>
</feature>
<dbReference type="InterPro" id="IPR010827">
    <property type="entry name" value="BamA/TamA_POTRA"/>
</dbReference>
<evidence type="ECO:0000256" key="6">
    <source>
        <dbReference type="ARBA" id="ARBA00023136"/>
    </source>
</evidence>
<dbReference type="FunFam" id="2.40.160.50:FF:000001">
    <property type="entry name" value="Outer membrane protein assembly factor BamA"/>
    <property type="match status" value="1"/>
</dbReference>
<evidence type="ECO:0000313" key="12">
    <source>
        <dbReference type="Proteomes" id="UP000242231"/>
    </source>
</evidence>
<keyword evidence="4 8" id="KW-0732">Signal</keyword>
<feature type="domain" description="POTRA" evidence="10">
    <location>
        <begin position="285"/>
        <end position="363"/>
    </location>
</feature>
<dbReference type="Pfam" id="PF01103">
    <property type="entry name" value="Omp85"/>
    <property type="match status" value="1"/>
</dbReference>
<keyword evidence="3 8" id="KW-0812">Transmembrane</keyword>
<evidence type="ECO:0000256" key="2">
    <source>
        <dbReference type="ARBA" id="ARBA00022452"/>
    </source>
</evidence>
<dbReference type="InterPro" id="IPR023707">
    <property type="entry name" value="OM_assembly_BamA"/>
</dbReference>
<evidence type="ECO:0000256" key="5">
    <source>
        <dbReference type="ARBA" id="ARBA00022737"/>
    </source>
</evidence>
<keyword evidence="7 8" id="KW-0998">Cell outer membrane</keyword>
<accession>A0A2P5THX5</accession>
<name>A0A2P5THX5_9GAMM</name>
<keyword evidence="5 8" id="KW-0677">Repeat</keyword>
<feature type="signal peptide" evidence="8">
    <location>
        <begin position="1"/>
        <end position="36"/>
    </location>
</feature>
<protein>
    <recommendedName>
        <fullName evidence="8 9">Outer membrane protein assembly factor BamA</fullName>
    </recommendedName>
</protein>
<dbReference type="PANTHER" id="PTHR12815:SF23">
    <property type="entry name" value="OUTER MEMBRANE PROTEIN ASSEMBLY FACTOR BAMA"/>
    <property type="match status" value="1"/>
</dbReference>
<feature type="domain" description="POTRA" evidence="10">
    <location>
        <begin position="366"/>
        <end position="440"/>
    </location>
</feature>
<evidence type="ECO:0000256" key="1">
    <source>
        <dbReference type="ARBA" id="ARBA00004370"/>
    </source>
</evidence>
<feature type="domain" description="POTRA" evidence="10">
    <location>
        <begin position="111"/>
        <end position="191"/>
    </location>
</feature>
<dbReference type="InterPro" id="IPR034746">
    <property type="entry name" value="POTRA"/>
</dbReference>
<dbReference type="InterPro" id="IPR039910">
    <property type="entry name" value="D15-like"/>
</dbReference>
<dbReference type="EMBL" id="MPZM01000079">
    <property type="protein sequence ID" value="PPL14179.1"/>
    <property type="molecule type" value="Genomic_DNA"/>
</dbReference>
<evidence type="ECO:0000313" key="11">
    <source>
        <dbReference type="EMBL" id="PPL14179.1"/>
    </source>
</evidence>
<comment type="subunit">
    <text evidence="8">Part of the Bam complex.</text>
</comment>
<evidence type="ECO:0000256" key="3">
    <source>
        <dbReference type="ARBA" id="ARBA00022692"/>
    </source>
</evidence>
<dbReference type="Gene3D" id="2.40.160.50">
    <property type="entry name" value="membrane protein fhac: a member of the omp85/tpsb transporter family"/>
    <property type="match status" value="1"/>
</dbReference>
<comment type="similarity">
    <text evidence="8">Belongs to the BamA family.</text>
</comment>
<feature type="domain" description="POTRA" evidence="10">
    <location>
        <begin position="194"/>
        <end position="282"/>
    </location>
</feature>
<dbReference type="PROSITE" id="PS51779">
    <property type="entry name" value="POTRA"/>
    <property type="match status" value="5"/>
</dbReference>
<evidence type="ECO:0000256" key="4">
    <source>
        <dbReference type="ARBA" id="ARBA00022729"/>
    </source>
</evidence>
<dbReference type="FunFam" id="3.10.20.310:FF:000002">
    <property type="entry name" value="Outer membrane protein assembly factor BamA"/>
    <property type="match status" value="1"/>
</dbReference>
<dbReference type="AlphaFoldDB" id="A0A2P5THX5"/>
<dbReference type="Pfam" id="PF07244">
    <property type="entry name" value="POTRA"/>
    <property type="match status" value="4"/>
</dbReference>
<dbReference type="FunFam" id="3.10.20.310:FF:000003">
    <property type="entry name" value="Outer membrane protein assembly factor BamA"/>
    <property type="match status" value="1"/>
</dbReference>